<organism evidence="2 3">
    <name type="scientific">Gelidibacter pelagius</name>
    <dbReference type="NCBI Taxonomy" id="2819985"/>
    <lineage>
        <taxon>Bacteria</taxon>
        <taxon>Pseudomonadati</taxon>
        <taxon>Bacteroidota</taxon>
        <taxon>Flavobacteriia</taxon>
        <taxon>Flavobacteriales</taxon>
        <taxon>Flavobacteriaceae</taxon>
        <taxon>Gelidibacter</taxon>
    </lineage>
</organism>
<feature type="coiled-coil region" evidence="1">
    <location>
        <begin position="228"/>
        <end position="255"/>
    </location>
</feature>
<comment type="caution">
    <text evidence="2">The sequence shown here is derived from an EMBL/GenBank/DDBJ whole genome shotgun (WGS) entry which is preliminary data.</text>
</comment>
<dbReference type="EMBL" id="JAGEVG010000004">
    <property type="protein sequence ID" value="MBO3097681.1"/>
    <property type="molecule type" value="Genomic_DNA"/>
</dbReference>
<dbReference type="RefSeq" id="WP_208232819.1">
    <property type="nucleotide sequence ID" value="NZ_JAGEVG010000004.1"/>
</dbReference>
<keyword evidence="1" id="KW-0175">Coiled coil</keyword>
<reference evidence="2 3" key="1">
    <citation type="submission" date="2021-03" db="EMBL/GenBank/DDBJ databases">
        <title>Gelidibacter sp. nov., isolated from costal sediment.</title>
        <authorList>
            <person name="Lun K.-Y."/>
        </authorList>
    </citation>
    <scope>NUCLEOTIDE SEQUENCE [LARGE SCALE GENOMIC DNA]</scope>
    <source>
        <strain evidence="2 3">DF109</strain>
    </source>
</reference>
<sequence length="283" mass="33992">MNQKIIDTNNLENEDPQYRTWFRLHKDVIFVSVIYPKNSNHSSYFRRKSKPETNQNKKDNEMCFWHSDWQFNKIENEYGVINSGSKTYEITVKFNDETHRIDSVVNDVAIEFQHTLSVSVNEMESRYVAHKSLGYTPYLVLDFTDYSANDTILKISKFDYRKVEGYIYSYKKDEKLVSVLKRIRKWLTSEYFINKNLFLDFKDYMIRIVPNSINTIYKYERVFFIMNLLELEIILEEAEKNAKHLIAKRKNENELRLLQALKQEKEYKIAHNKNQILQLAISE</sequence>
<proteinExistence type="predicted"/>
<evidence type="ECO:0000313" key="3">
    <source>
        <dbReference type="Proteomes" id="UP000681315"/>
    </source>
</evidence>
<evidence type="ECO:0000256" key="1">
    <source>
        <dbReference type="SAM" id="Coils"/>
    </source>
</evidence>
<keyword evidence="3" id="KW-1185">Reference proteome</keyword>
<name>A0ABS3SQE4_9FLAO</name>
<dbReference type="Proteomes" id="UP000681315">
    <property type="component" value="Unassembled WGS sequence"/>
</dbReference>
<protein>
    <submittedName>
        <fullName evidence="2">Uncharacterized protein</fullName>
    </submittedName>
</protein>
<evidence type="ECO:0000313" key="2">
    <source>
        <dbReference type="EMBL" id="MBO3097681.1"/>
    </source>
</evidence>
<gene>
    <name evidence="2" type="ORF">J4051_05345</name>
</gene>
<accession>A0ABS3SQE4</accession>